<dbReference type="Pfam" id="PF25594">
    <property type="entry name" value="GldB_lipo"/>
    <property type="match status" value="1"/>
</dbReference>
<comment type="caution">
    <text evidence="1">The sequence shown here is derived from an EMBL/GenBank/DDBJ whole genome shotgun (WGS) entry which is preliminary data.</text>
</comment>
<name>A0A3E1QCB3_9FLAO</name>
<protein>
    <submittedName>
        <fullName evidence="1">Gliding motility lipoprotein GldB</fullName>
    </submittedName>
</protein>
<sequence length="318" mass="37229">MKFYALLLGIALFTACDSKSKKEKEIEAIPMDVQVVRFDKEFAAASVQDIPKLKKEYPQFFPKQFADSVWVSRIQDTLQQQLDKEVAKQFPDNTKIEDQLIPLFQHIQYYFPEFTAPTVFTVTSDVDYSNKVITTDTMLVVALDTYLGSDHHFYEGIQQYISKDLNPAQLAPDVASVYARQLISKPQKRDFLAQMIFFGKELYLKDLWLPNTHDAEKIGYTEPELQWAQENEEYMWRYFVEKELLYSTNPKLPARFINKAPFSKFYLEIDNESPGMIGCYLGWQIVRAYMKNNSVDLKKMLQEQPETIFNNSKYKPKK</sequence>
<keyword evidence="1" id="KW-0449">Lipoprotein</keyword>
<dbReference type="Proteomes" id="UP000261082">
    <property type="component" value="Unassembled WGS sequence"/>
</dbReference>
<evidence type="ECO:0000313" key="2">
    <source>
        <dbReference type="Proteomes" id="UP000261082"/>
    </source>
</evidence>
<proteinExistence type="predicted"/>
<organism evidence="1 2">
    <name type="scientific">Marixanthomonas ophiurae</name>
    <dbReference type="NCBI Taxonomy" id="387659"/>
    <lineage>
        <taxon>Bacteria</taxon>
        <taxon>Pseudomonadati</taxon>
        <taxon>Bacteroidota</taxon>
        <taxon>Flavobacteriia</taxon>
        <taxon>Flavobacteriales</taxon>
        <taxon>Flavobacteriaceae</taxon>
        <taxon>Marixanthomonas</taxon>
    </lineage>
</organism>
<gene>
    <name evidence="1" type="primary">gldB</name>
    <name evidence="1" type="ORF">DZ858_06940</name>
</gene>
<dbReference type="PROSITE" id="PS51257">
    <property type="entry name" value="PROKAR_LIPOPROTEIN"/>
    <property type="match status" value="1"/>
</dbReference>
<evidence type="ECO:0000313" key="1">
    <source>
        <dbReference type="EMBL" id="RFN59781.1"/>
    </source>
</evidence>
<dbReference type="EMBL" id="QVID01000001">
    <property type="protein sequence ID" value="RFN59781.1"/>
    <property type="molecule type" value="Genomic_DNA"/>
</dbReference>
<keyword evidence="2" id="KW-1185">Reference proteome</keyword>
<dbReference type="NCBIfam" id="TIGR03514">
    <property type="entry name" value="GldB_lipo"/>
    <property type="match status" value="1"/>
</dbReference>
<dbReference type="AlphaFoldDB" id="A0A3E1QCB3"/>
<reference evidence="1 2" key="1">
    <citation type="journal article" date="2007" name="Int. J. Syst. Evol. Microbiol.">
        <title>Marixanthomonas ophiurae gen. nov., sp. nov., a marine bacterium of the family Flavobacteriaceae isolated from a deep-sea brittle star.</title>
        <authorList>
            <person name="Romanenko L.A."/>
            <person name="Uchino M."/>
            <person name="Frolova G.M."/>
            <person name="Mikhailov V.V."/>
        </authorList>
    </citation>
    <scope>NUCLEOTIDE SEQUENCE [LARGE SCALE GENOMIC DNA]</scope>
    <source>
        <strain evidence="1 2">KMM 3046</strain>
    </source>
</reference>
<dbReference type="InterPro" id="IPR019853">
    <property type="entry name" value="GldB-like"/>
</dbReference>
<dbReference type="OrthoDB" id="976022at2"/>
<dbReference type="RefSeq" id="WP_117158842.1">
    <property type="nucleotide sequence ID" value="NZ_QVID01000001.1"/>
</dbReference>
<accession>A0A3E1QCB3</accession>